<name>A0A0C9URQ0_SPHS4</name>
<organism evidence="1 2">
    <name type="scientific">Sphaerobolus stellatus (strain SS14)</name>
    <dbReference type="NCBI Taxonomy" id="990650"/>
    <lineage>
        <taxon>Eukaryota</taxon>
        <taxon>Fungi</taxon>
        <taxon>Dikarya</taxon>
        <taxon>Basidiomycota</taxon>
        <taxon>Agaricomycotina</taxon>
        <taxon>Agaricomycetes</taxon>
        <taxon>Phallomycetidae</taxon>
        <taxon>Geastrales</taxon>
        <taxon>Sphaerobolaceae</taxon>
        <taxon>Sphaerobolus</taxon>
    </lineage>
</organism>
<dbReference type="EMBL" id="KN837235">
    <property type="protein sequence ID" value="KIJ31877.1"/>
    <property type="molecule type" value="Genomic_DNA"/>
</dbReference>
<sequence length="50" mass="5796">FDEGHCISQWGCSFWPDYWSLYSLCFVIPKSVQFYVASATLPDEVLKDIC</sequence>
<gene>
    <name evidence="1" type="ORF">M422DRAFT_131070</name>
</gene>
<dbReference type="Gene3D" id="3.40.50.300">
    <property type="entry name" value="P-loop containing nucleotide triphosphate hydrolases"/>
    <property type="match status" value="1"/>
</dbReference>
<accession>A0A0C9URQ0</accession>
<evidence type="ECO:0008006" key="3">
    <source>
        <dbReference type="Google" id="ProtNLM"/>
    </source>
</evidence>
<dbReference type="AlphaFoldDB" id="A0A0C9URQ0"/>
<dbReference type="InterPro" id="IPR027417">
    <property type="entry name" value="P-loop_NTPase"/>
</dbReference>
<proteinExistence type="predicted"/>
<keyword evidence="2" id="KW-1185">Reference proteome</keyword>
<dbReference type="HOGENOM" id="CLU_3130019_0_0_1"/>
<feature type="non-terminal residue" evidence="1">
    <location>
        <position position="1"/>
    </location>
</feature>
<dbReference type="SUPFAM" id="SSF52540">
    <property type="entry name" value="P-loop containing nucleoside triphosphate hydrolases"/>
    <property type="match status" value="1"/>
</dbReference>
<evidence type="ECO:0000313" key="2">
    <source>
        <dbReference type="Proteomes" id="UP000054279"/>
    </source>
</evidence>
<protein>
    <recommendedName>
        <fullName evidence="3">Helicase ATP-binding domain-containing protein</fullName>
    </recommendedName>
</protein>
<dbReference type="Proteomes" id="UP000054279">
    <property type="component" value="Unassembled WGS sequence"/>
</dbReference>
<evidence type="ECO:0000313" key="1">
    <source>
        <dbReference type="EMBL" id="KIJ31877.1"/>
    </source>
</evidence>
<dbReference type="OrthoDB" id="2499463at2759"/>
<reference evidence="1 2" key="1">
    <citation type="submission" date="2014-06" db="EMBL/GenBank/DDBJ databases">
        <title>Evolutionary Origins and Diversification of the Mycorrhizal Mutualists.</title>
        <authorList>
            <consortium name="DOE Joint Genome Institute"/>
            <consortium name="Mycorrhizal Genomics Consortium"/>
            <person name="Kohler A."/>
            <person name="Kuo A."/>
            <person name="Nagy L.G."/>
            <person name="Floudas D."/>
            <person name="Copeland A."/>
            <person name="Barry K.W."/>
            <person name="Cichocki N."/>
            <person name="Veneault-Fourrey C."/>
            <person name="LaButti K."/>
            <person name="Lindquist E.A."/>
            <person name="Lipzen A."/>
            <person name="Lundell T."/>
            <person name="Morin E."/>
            <person name="Murat C."/>
            <person name="Riley R."/>
            <person name="Ohm R."/>
            <person name="Sun H."/>
            <person name="Tunlid A."/>
            <person name="Henrissat B."/>
            <person name="Grigoriev I.V."/>
            <person name="Hibbett D.S."/>
            <person name="Martin F."/>
        </authorList>
    </citation>
    <scope>NUCLEOTIDE SEQUENCE [LARGE SCALE GENOMIC DNA]</scope>
    <source>
        <strain evidence="1 2">SS14</strain>
    </source>
</reference>
<feature type="non-terminal residue" evidence="1">
    <location>
        <position position="50"/>
    </location>
</feature>